<evidence type="ECO:0000256" key="6">
    <source>
        <dbReference type="SAM" id="MobiDB-lite"/>
    </source>
</evidence>
<feature type="compositionally biased region" description="Low complexity" evidence="6">
    <location>
        <begin position="188"/>
        <end position="205"/>
    </location>
</feature>
<dbReference type="InterPro" id="IPR007023">
    <property type="entry name" value="Ribosom_reg"/>
</dbReference>
<dbReference type="Proteomes" id="UP001342314">
    <property type="component" value="Unassembled WGS sequence"/>
</dbReference>
<protein>
    <recommendedName>
        <fullName evidence="5">Ribosome biogenesis regulatory protein</fullName>
    </recommendedName>
</protein>
<feature type="compositionally biased region" description="Polar residues" evidence="6">
    <location>
        <begin position="265"/>
        <end position="276"/>
    </location>
</feature>
<feature type="compositionally biased region" description="Basic and acidic residues" evidence="6">
    <location>
        <begin position="162"/>
        <end position="183"/>
    </location>
</feature>
<dbReference type="GO" id="GO:0042254">
    <property type="term" value="P:ribosome biogenesis"/>
    <property type="evidence" value="ECO:0007669"/>
    <property type="project" value="UniProtKB-KW"/>
</dbReference>
<feature type="region of interest" description="Disordered" evidence="6">
    <location>
        <begin position="153"/>
        <end position="327"/>
    </location>
</feature>
<evidence type="ECO:0000256" key="1">
    <source>
        <dbReference type="ARBA" id="ARBA00004123"/>
    </source>
</evidence>
<evidence type="ECO:0000256" key="2">
    <source>
        <dbReference type="ARBA" id="ARBA00010077"/>
    </source>
</evidence>
<evidence type="ECO:0000256" key="3">
    <source>
        <dbReference type="ARBA" id="ARBA00022517"/>
    </source>
</evidence>
<feature type="compositionally biased region" description="Basic and acidic residues" evidence="6">
    <location>
        <begin position="206"/>
        <end position="217"/>
    </location>
</feature>
<organism evidence="7 8">
    <name type="scientific">Rhodotorula paludigena</name>
    <dbReference type="NCBI Taxonomy" id="86838"/>
    <lineage>
        <taxon>Eukaryota</taxon>
        <taxon>Fungi</taxon>
        <taxon>Dikarya</taxon>
        <taxon>Basidiomycota</taxon>
        <taxon>Pucciniomycotina</taxon>
        <taxon>Microbotryomycetes</taxon>
        <taxon>Sporidiobolales</taxon>
        <taxon>Sporidiobolaceae</taxon>
        <taxon>Rhodotorula</taxon>
    </lineage>
</organism>
<keyword evidence="4 5" id="KW-0539">Nucleus</keyword>
<evidence type="ECO:0000256" key="5">
    <source>
        <dbReference type="RuleBase" id="RU364132"/>
    </source>
</evidence>
<dbReference type="EMBL" id="BQKY01000001">
    <property type="protein sequence ID" value="GJN87548.1"/>
    <property type="molecule type" value="Genomic_DNA"/>
</dbReference>
<name>A0AAV5GG03_9BASI</name>
<evidence type="ECO:0000256" key="4">
    <source>
        <dbReference type="ARBA" id="ARBA00023242"/>
    </source>
</evidence>
<comment type="caution">
    <text evidence="7">The sequence shown here is derived from an EMBL/GenBank/DDBJ whole genome shotgun (WGS) entry which is preliminary data.</text>
</comment>
<dbReference type="AlphaFoldDB" id="A0AAV5GG03"/>
<gene>
    <name evidence="7" type="ORF">Rhopal_000502-T1</name>
</gene>
<keyword evidence="8" id="KW-1185">Reference proteome</keyword>
<keyword evidence="3 5" id="KW-0690">Ribosome biogenesis</keyword>
<evidence type="ECO:0000313" key="7">
    <source>
        <dbReference type="EMBL" id="GJN87548.1"/>
    </source>
</evidence>
<feature type="compositionally biased region" description="Basic and acidic residues" evidence="6">
    <location>
        <begin position="290"/>
        <end position="300"/>
    </location>
</feature>
<comment type="function">
    <text evidence="5">Involved in ribosomal large subunit assembly.</text>
</comment>
<reference evidence="7 8" key="1">
    <citation type="submission" date="2021-12" db="EMBL/GenBank/DDBJ databases">
        <title>High titer production of polyol ester of fatty acids by Rhodotorula paludigena BS15 towards product separation-free biomass refinery.</title>
        <authorList>
            <person name="Mano J."/>
            <person name="Ono H."/>
            <person name="Tanaka T."/>
            <person name="Naito K."/>
            <person name="Sushida H."/>
            <person name="Ike M."/>
            <person name="Tokuyasu K."/>
            <person name="Kitaoka M."/>
        </authorList>
    </citation>
    <scope>NUCLEOTIDE SEQUENCE [LARGE SCALE GENOMIC DNA]</scope>
    <source>
        <strain evidence="7 8">BS15</strain>
    </source>
</reference>
<accession>A0AAV5GG03</accession>
<sequence>MDVSGILEQQQERQKAISVPKEIPVDLDLGLLAVFDPNPIDLESYHENKERALLEHARGGIQLLVNDIWSQKTRIVDDDVIADLPPIATTLPREKPLPKPAPLTKWQAFAKAKGIAPKEKKERLVYDEERQEYVPRWGYKGKNKDKEDQWIHEVPNNADPDFDPRAAQRQERKQRSLKNEGQRLKNLQRAAAHAATQQQETQQRLSARDERKKDLARTLKATKTSTASLGRFDDKLKGEGREKNVKRKFDANEVSAKDERAQAMSILTSLGATPSNKRTKVSDDAPTARQETRGLVNERKAIKHLTGGRGALSLEQKGKKGGKKGRK</sequence>
<feature type="compositionally biased region" description="Basic and acidic residues" evidence="6">
    <location>
        <begin position="231"/>
        <end position="261"/>
    </location>
</feature>
<comment type="similarity">
    <text evidence="2 5">Belongs to the RRS1 family.</text>
</comment>
<dbReference type="GO" id="GO:0005634">
    <property type="term" value="C:nucleus"/>
    <property type="evidence" value="ECO:0007669"/>
    <property type="project" value="UniProtKB-SubCell"/>
</dbReference>
<evidence type="ECO:0000313" key="8">
    <source>
        <dbReference type="Proteomes" id="UP001342314"/>
    </source>
</evidence>
<dbReference type="Pfam" id="PF04939">
    <property type="entry name" value="RRS1"/>
    <property type="match status" value="1"/>
</dbReference>
<comment type="subcellular location">
    <subcellularLocation>
        <location evidence="1 5">Nucleus</location>
    </subcellularLocation>
</comment>
<proteinExistence type="inferred from homology"/>